<evidence type="ECO:0000313" key="10">
    <source>
        <dbReference type="Proteomes" id="UP000014760"/>
    </source>
</evidence>
<evidence type="ECO:0000313" key="9">
    <source>
        <dbReference type="EnsemblMetazoa" id="CapteP118585"/>
    </source>
</evidence>
<keyword evidence="1" id="KW-0732">Signal</keyword>
<evidence type="ECO:0000256" key="1">
    <source>
        <dbReference type="ARBA" id="ARBA00022729"/>
    </source>
</evidence>
<proteinExistence type="predicted"/>
<evidence type="ECO:0000259" key="7">
    <source>
        <dbReference type="PROSITE" id="PS50287"/>
    </source>
</evidence>
<dbReference type="Pfam" id="PF00530">
    <property type="entry name" value="SRCR"/>
    <property type="match status" value="1"/>
</dbReference>
<keyword evidence="4" id="KW-0675">Receptor</keyword>
<evidence type="ECO:0000256" key="6">
    <source>
        <dbReference type="PROSITE-ProRule" id="PRU00196"/>
    </source>
</evidence>
<evidence type="ECO:0000256" key="2">
    <source>
        <dbReference type="ARBA" id="ARBA00022737"/>
    </source>
</evidence>
<dbReference type="PROSITE" id="PS50287">
    <property type="entry name" value="SRCR_2"/>
    <property type="match status" value="1"/>
</dbReference>
<keyword evidence="2" id="KW-0677">Repeat</keyword>
<dbReference type="InterPro" id="IPR036772">
    <property type="entry name" value="SRCR-like_dom_sf"/>
</dbReference>
<evidence type="ECO:0000256" key="4">
    <source>
        <dbReference type="ARBA" id="ARBA00023170"/>
    </source>
</evidence>
<sequence length="94" mass="10135">GSKRDRGRLEIWHDGEWGTVCDDSFSDAEASVFCRSMGKPYAHAEAISAFGGGSGGIHLDNVNCDGVQDWRSCSHDGWGIHNCGHSEDVGLNCH</sequence>
<dbReference type="SMART" id="SM00202">
    <property type="entry name" value="SR"/>
    <property type="match status" value="1"/>
</dbReference>
<dbReference type="InterPro" id="IPR001190">
    <property type="entry name" value="SRCR"/>
</dbReference>
<dbReference type="PROSITE" id="PS00420">
    <property type="entry name" value="SRCR_1"/>
    <property type="match status" value="1"/>
</dbReference>
<dbReference type="EMBL" id="AMQN01006188">
    <property type="status" value="NOT_ANNOTATED_CDS"/>
    <property type="molecule type" value="Genomic_DNA"/>
</dbReference>
<dbReference type="FunFam" id="3.10.250.10:FF:000007">
    <property type="entry name" value="Soluble scavenger receptor cysteine-rich domain-containing protein SSC5D"/>
    <property type="match status" value="1"/>
</dbReference>
<dbReference type="OrthoDB" id="549235at2759"/>
<dbReference type="Proteomes" id="UP000014760">
    <property type="component" value="Unassembled WGS sequence"/>
</dbReference>
<protein>
    <recommendedName>
        <fullName evidence="7">SRCR domain-containing protein</fullName>
    </recommendedName>
</protein>
<dbReference type="SUPFAM" id="SSF56487">
    <property type="entry name" value="SRCR-like"/>
    <property type="match status" value="1"/>
</dbReference>
<gene>
    <name evidence="8" type="ORF">CAPTEDRAFT_118585</name>
</gene>
<accession>R7UUU4</accession>
<keyword evidence="5" id="KW-0325">Glycoprotein</keyword>
<dbReference type="AlphaFoldDB" id="R7UUU4"/>
<evidence type="ECO:0000313" key="8">
    <source>
        <dbReference type="EMBL" id="ELU09928.1"/>
    </source>
</evidence>
<dbReference type="STRING" id="283909.R7UUU4"/>
<dbReference type="PANTHER" id="PTHR48071">
    <property type="entry name" value="SRCR DOMAIN-CONTAINING PROTEIN"/>
    <property type="match status" value="1"/>
</dbReference>
<keyword evidence="3" id="KW-1015">Disulfide bond</keyword>
<name>R7UUU4_CAPTE</name>
<keyword evidence="10" id="KW-1185">Reference proteome</keyword>
<evidence type="ECO:0000256" key="3">
    <source>
        <dbReference type="ARBA" id="ARBA00023157"/>
    </source>
</evidence>
<dbReference type="OMA" id="MCAGDIN"/>
<dbReference type="PANTHER" id="PTHR48071:SF18">
    <property type="entry name" value="DELETED IN MALIGNANT BRAIN TUMORS 1 PROTEIN-RELATED"/>
    <property type="match status" value="1"/>
</dbReference>
<feature type="domain" description="SRCR" evidence="7">
    <location>
        <begin position="1"/>
        <end position="94"/>
    </location>
</feature>
<organism evidence="8">
    <name type="scientific">Capitella teleta</name>
    <name type="common">Polychaete worm</name>
    <dbReference type="NCBI Taxonomy" id="283909"/>
    <lineage>
        <taxon>Eukaryota</taxon>
        <taxon>Metazoa</taxon>
        <taxon>Spiralia</taxon>
        <taxon>Lophotrochozoa</taxon>
        <taxon>Annelida</taxon>
        <taxon>Polychaeta</taxon>
        <taxon>Sedentaria</taxon>
        <taxon>Scolecida</taxon>
        <taxon>Capitellidae</taxon>
        <taxon>Capitella</taxon>
    </lineage>
</organism>
<dbReference type="GO" id="GO:0016020">
    <property type="term" value="C:membrane"/>
    <property type="evidence" value="ECO:0007669"/>
    <property type="project" value="InterPro"/>
</dbReference>
<dbReference type="EnsemblMetazoa" id="CapteT118585">
    <property type="protein sequence ID" value="CapteP118585"/>
    <property type="gene ID" value="CapteG118585"/>
</dbReference>
<dbReference type="HOGENOM" id="CLU_002555_6_1_1"/>
<reference evidence="9" key="3">
    <citation type="submission" date="2015-06" db="UniProtKB">
        <authorList>
            <consortium name="EnsemblMetazoa"/>
        </authorList>
    </citation>
    <scope>IDENTIFICATION</scope>
</reference>
<reference evidence="10" key="1">
    <citation type="submission" date="2012-12" db="EMBL/GenBank/DDBJ databases">
        <authorList>
            <person name="Hellsten U."/>
            <person name="Grimwood J."/>
            <person name="Chapman J.A."/>
            <person name="Shapiro H."/>
            <person name="Aerts A."/>
            <person name="Otillar R.P."/>
            <person name="Terry A.Y."/>
            <person name="Boore J.L."/>
            <person name="Simakov O."/>
            <person name="Marletaz F."/>
            <person name="Cho S.-J."/>
            <person name="Edsinger-Gonzales E."/>
            <person name="Havlak P."/>
            <person name="Kuo D.-H."/>
            <person name="Larsson T."/>
            <person name="Lv J."/>
            <person name="Arendt D."/>
            <person name="Savage R."/>
            <person name="Osoegawa K."/>
            <person name="de Jong P."/>
            <person name="Lindberg D.R."/>
            <person name="Seaver E.C."/>
            <person name="Weisblat D.A."/>
            <person name="Putnam N.H."/>
            <person name="Grigoriev I.V."/>
            <person name="Rokhsar D.S."/>
        </authorList>
    </citation>
    <scope>NUCLEOTIDE SEQUENCE</scope>
    <source>
        <strain evidence="10">I ESC-2004</strain>
    </source>
</reference>
<dbReference type="PRINTS" id="PR00258">
    <property type="entry name" value="SPERACTRCPTR"/>
</dbReference>
<dbReference type="EMBL" id="KB297790">
    <property type="protein sequence ID" value="ELU09928.1"/>
    <property type="molecule type" value="Genomic_DNA"/>
</dbReference>
<reference evidence="8 10" key="2">
    <citation type="journal article" date="2013" name="Nature">
        <title>Insights into bilaterian evolution from three spiralian genomes.</title>
        <authorList>
            <person name="Simakov O."/>
            <person name="Marletaz F."/>
            <person name="Cho S.J."/>
            <person name="Edsinger-Gonzales E."/>
            <person name="Havlak P."/>
            <person name="Hellsten U."/>
            <person name="Kuo D.H."/>
            <person name="Larsson T."/>
            <person name="Lv J."/>
            <person name="Arendt D."/>
            <person name="Savage R."/>
            <person name="Osoegawa K."/>
            <person name="de Jong P."/>
            <person name="Grimwood J."/>
            <person name="Chapman J.A."/>
            <person name="Shapiro H."/>
            <person name="Aerts A."/>
            <person name="Otillar R.P."/>
            <person name="Terry A.Y."/>
            <person name="Boore J.L."/>
            <person name="Grigoriev I.V."/>
            <person name="Lindberg D.R."/>
            <person name="Seaver E.C."/>
            <person name="Weisblat D.A."/>
            <person name="Putnam N.H."/>
            <person name="Rokhsar D.S."/>
        </authorList>
    </citation>
    <scope>NUCLEOTIDE SEQUENCE</scope>
    <source>
        <strain evidence="8 10">I ESC-2004</strain>
    </source>
</reference>
<dbReference type="Gene3D" id="3.10.250.10">
    <property type="entry name" value="SRCR-like domain"/>
    <property type="match status" value="1"/>
</dbReference>
<comment type="caution">
    <text evidence="6">Lacks conserved residue(s) required for the propagation of feature annotation.</text>
</comment>
<evidence type="ECO:0000256" key="5">
    <source>
        <dbReference type="ARBA" id="ARBA00023180"/>
    </source>
</evidence>
<feature type="non-terminal residue" evidence="8">
    <location>
        <position position="1"/>
    </location>
</feature>